<name>A0A172Z270_9PSED</name>
<organism evidence="1 2">
    <name type="scientific">Pseudomonas antarctica</name>
    <dbReference type="NCBI Taxonomy" id="219572"/>
    <lineage>
        <taxon>Bacteria</taxon>
        <taxon>Pseudomonadati</taxon>
        <taxon>Pseudomonadota</taxon>
        <taxon>Gammaproteobacteria</taxon>
        <taxon>Pseudomonadales</taxon>
        <taxon>Pseudomonadaceae</taxon>
        <taxon>Pseudomonas</taxon>
    </lineage>
</organism>
<evidence type="ECO:0000313" key="2">
    <source>
        <dbReference type="Proteomes" id="UP000077829"/>
    </source>
</evidence>
<reference evidence="1 2" key="1">
    <citation type="submission" date="2016-05" db="EMBL/GenBank/DDBJ databases">
        <title>Complete genome sequence of Pseudomonas antarctica PAMC 27494.</title>
        <authorList>
            <person name="Lee J."/>
        </authorList>
    </citation>
    <scope>NUCLEOTIDE SEQUENCE [LARGE SCALE GENOMIC DNA]</scope>
    <source>
        <strain evidence="1 2">PAMC 27494</strain>
    </source>
</reference>
<accession>A0A172Z270</accession>
<dbReference type="EMBL" id="CP015600">
    <property type="protein sequence ID" value="ANF86481.1"/>
    <property type="molecule type" value="Genomic_DNA"/>
</dbReference>
<proteinExistence type="predicted"/>
<dbReference type="AlphaFoldDB" id="A0A172Z270"/>
<evidence type="ECO:0000313" key="1">
    <source>
        <dbReference type="EMBL" id="ANF86481.1"/>
    </source>
</evidence>
<protein>
    <submittedName>
        <fullName evidence="1">Uncharacterized protein</fullName>
    </submittedName>
</protein>
<dbReference type="KEGG" id="panr:A7J50_3094"/>
<dbReference type="PATRIC" id="fig|219572.3.peg.3173"/>
<gene>
    <name evidence="1" type="ORF">A7J50_3094</name>
</gene>
<sequence>MRSRSEQHTDISDYKEFDIAVRITGPSDKNTDEGFTVTISISKNGHEVIPTFRESDILHKAYEDALSIGITMARQEIDKLD</sequence>
<dbReference type="Proteomes" id="UP000077829">
    <property type="component" value="Chromosome"/>
</dbReference>